<dbReference type="SMART" id="SM01321">
    <property type="entry name" value="Y1_Tnp"/>
    <property type="match status" value="1"/>
</dbReference>
<dbReference type="AlphaFoldDB" id="A0A2M8ENY7"/>
<feature type="domain" description="Transposase IS200-like" evidence="1">
    <location>
        <begin position="7"/>
        <end position="149"/>
    </location>
</feature>
<dbReference type="PANTHER" id="PTHR34322:SF2">
    <property type="entry name" value="TRANSPOSASE IS200-LIKE DOMAIN-CONTAINING PROTEIN"/>
    <property type="match status" value="1"/>
</dbReference>
<dbReference type="InterPro" id="IPR036515">
    <property type="entry name" value="Transposase_17_sf"/>
</dbReference>
<name>A0A2M8ENY7_9BACT</name>
<evidence type="ECO:0000259" key="1">
    <source>
        <dbReference type="SMART" id="SM01321"/>
    </source>
</evidence>
<dbReference type="GO" id="GO:0006313">
    <property type="term" value="P:DNA transposition"/>
    <property type="evidence" value="ECO:0007669"/>
    <property type="project" value="InterPro"/>
</dbReference>
<reference evidence="3" key="1">
    <citation type="submission" date="2017-09" db="EMBL/GenBank/DDBJ databases">
        <title>Depth-based differentiation of microbial function through sediment-hosted aquifers and enrichment of novel symbionts in the deep terrestrial subsurface.</title>
        <authorList>
            <person name="Probst A.J."/>
            <person name="Ladd B."/>
            <person name="Jarett J.K."/>
            <person name="Geller-Mcgrath D.E."/>
            <person name="Sieber C.M.K."/>
            <person name="Emerson J.B."/>
            <person name="Anantharaman K."/>
            <person name="Thomas B.C."/>
            <person name="Malmstrom R."/>
            <person name="Stieglmeier M."/>
            <person name="Klingl A."/>
            <person name="Woyke T."/>
            <person name="Ryan C.M."/>
            <person name="Banfield J.F."/>
        </authorList>
    </citation>
    <scope>NUCLEOTIDE SEQUENCE [LARGE SCALE GENOMIC DNA]</scope>
</reference>
<gene>
    <name evidence="2" type="ORF">CO057_02620</name>
</gene>
<dbReference type="GO" id="GO:0004803">
    <property type="term" value="F:transposase activity"/>
    <property type="evidence" value="ECO:0007669"/>
    <property type="project" value="InterPro"/>
</dbReference>
<dbReference type="Proteomes" id="UP000230251">
    <property type="component" value="Unassembled WGS sequence"/>
</dbReference>
<dbReference type="PANTHER" id="PTHR34322">
    <property type="entry name" value="TRANSPOSASE, Y1_TNP DOMAIN-CONTAINING"/>
    <property type="match status" value="1"/>
</dbReference>
<dbReference type="SUPFAM" id="SSF143422">
    <property type="entry name" value="Transposase IS200-like"/>
    <property type="match status" value="1"/>
</dbReference>
<dbReference type="Pfam" id="PF01797">
    <property type="entry name" value="Y1_Tnp"/>
    <property type="match status" value="1"/>
</dbReference>
<accession>A0A2M8ENY7</accession>
<sequence>MRNIELSTGGFYHIYNRGVDKRLIFNDQDDFLMFYRYLYLFSDYNYKNRFGRPMMNEIELAGAEQLSMLRKPLIKILSFNLVGNHFHLFAEQLIDDGISIFLHKIKKTYSNKFNKKHSRVGGLFESVFKAKLIDNESHLMHIPRYIHLNSLDLEMPEWRHGKIKDWDKALRILNSDPWSSHRVYMGEKQLLPIVDEEFARTSFIGTEDYVNYLKEWATSDDGMLEERDYWNTELEI</sequence>
<dbReference type="GO" id="GO:0003677">
    <property type="term" value="F:DNA binding"/>
    <property type="evidence" value="ECO:0007669"/>
    <property type="project" value="InterPro"/>
</dbReference>
<proteinExistence type="predicted"/>
<organism evidence="2 3">
    <name type="scientific">Candidatus Uhrbacteria bacterium CG_4_9_14_0_2_um_filter_41_50</name>
    <dbReference type="NCBI Taxonomy" id="1975031"/>
    <lineage>
        <taxon>Bacteria</taxon>
        <taxon>Candidatus Uhriibacteriota</taxon>
    </lineage>
</organism>
<dbReference type="EMBL" id="PFSI01000037">
    <property type="protein sequence ID" value="PJC24466.1"/>
    <property type="molecule type" value="Genomic_DNA"/>
</dbReference>
<evidence type="ECO:0000313" key="2">
    <source>
        <dbReference type="EMBL" id="PJC24466.1"/>
    </source>
</evidence>
<evidence type="ECO:0000313" key="3">
    <source>
        <dbReference type="Proteomes" id="UP000230251"/>
    </source>
</evidence>
<protein>
    <recommendedName>
        <fullName evidence="1">Transposase IS200-like domain-containing protein</fullName>
    </recommendedName>
</protein>
<comment type="caution">
    <text evidence="2">The sequence shown here is derived from an EMBL/GenBank/DDBJ whole genome shotgun (WGS) entry which is preliminary data.</text>
</comment>
<dbReference type="InterPro" id="IPR002686">
    <property type="entry name" value="Transposase_17"/>
</dbReference>
<dbReference type="Gene3D" id="3.30.70.1290">
    <property type="entry name" value="Transposase IS200-like"/>
    <property type="match status" value="1"/>
</dbReference>